<evidence type="ECO:0000313" key="4">
    <source>
        <dbReference type="Proteomes" id="UP001501367"/>
    </source>
</evidence>
<feature type="chain" id="PRO_5045120060" evidence="2">
    <location>
        <begin position="23"/>
        <end position="64"/>
    </location>
</feature>
<name>A0ABP7FXE0_9FLAO</name>
<feature type="region of interest" description="Disordered" evidence="1">
    <location>
        <begin position="22"/>
        <end position="64"/>
    </location>
</feature>
<evidence type="ECO:0000313" key="3">
    <source>
        <dbReference type="EMBL" id="GAA3749570.1"/>
    </source>
</evidence>
<dbReference type="Proteomes" id="UP001501367">
    <property type="component" value="Unassembled WGS sequence"/>
</dbReference>
<protein>
    <submittedName>
        <fullName evidence="3">Uncharacterized protein</fullName>
    </submittedName>
</protein>
<sequence length="64" mass="6967">MKKLLLFSIFALLNFATYSCTADDSQTSESKTEIKKNTLSVDNAKANIGPDDDPITVPPPPKKP</sequence>
<evidence type="ECO:0000256" key="2">
    <source>
        <dbReference type="SAM" id="SignalP"/>
    </source>
</evidence>
<accession>A0ABP7FXE0</accession>
<proteinExistence type="predicted"/>
<gene>
    <name evidence="3" type="ORF">GCM10022422_37840</name>
</gene>
<evidence type="ECO:0000256" key="1">
    <source>
        <dbReference type="SAM" id="MobiDB-lite"/>
    </source>
</evidence>
<reference evidence="4" key="1">
    <citation type="journal article" date="2019" name="Int. J. Syst. Evol. Microbiol.">
        <title>The Global Catalogue of Microorganisms (GCM) 10K type strain sequencing project: providing services to taxonomists for standard genome sequencing and annotation.</title>
        <authorList>
            <consortium name="The Broad Institute Genomics Platform"/>
            <consortium name="The Broad Institute Genome Sequencing Center for Infectious Disease"/>
            <person name="Wu L."/>
            <person name="Ma J."/>
        </authorList>
    </citation>
    <scope>NUCLEOTIDE SEQUENCE [LARGE SCALE GENOMIC DNA]</scope>
    <source>
        <strain evidence="4">JCM 17336</strain>
    </source>
</reference>
<dbReference type="RefSeq" id="WP_198856588.1">
    <property type="nucleotide sequence ID" value="NZ_BAABDT010000006.1"/>
</dbReference>
<comment type="caution">
    <text evidence="3">The sequence shown here is derived from an EMBL/GenBank/DDBJ whole genome shotgun (WGS) entry which is preliminary data.</text>
</comment>
<keyword evidence="2" id="KW-0732">Signal</keyword>
<feature type="signal peptide" evidence="2">
    <location>
        <begin position="1"/>
        <end position="22"/>
    </location>
</feature>
<keyword evidence="4" id="KW-1185">Reference proteome</keyword>
<organism evidence="3 4">
    <name type="scientific">Flavobacterium ginsengisoli</name>
    <dbReference type="NCBI Taxonomy" id="871694"/>
    <lineage>
        <taxon>Bacteria</taxon>
        <taxon>Pseudomonadati</taxon>
        <taxon>Bacteroidota</taxon>
        <taxon>Flavobacteriia</taxon>
        <taxon>Flavobacteriales</taxon>
        <taxon>Flavobacteriaceae</taxon>
        <taxon>Flavobacterium</taxon>
    </lineage>
</organism>
<dbReference type="EMBL" id="BAABDT010000006">
    <property type="protein sequence ID" value="GAA3749570.1"/>
    <property type="molecule type" value="Genomic_DNA"/>
</dbReference>
<dbReference type="PROSITE" id="PS51257">
    <property type="entry name" value="PROKAR_LIPOPROTEIN"/>
    <property type="match status" value="1"/>
</dbReference>